<dbReference type="PANTHER" id="PTHR43861">
    <property type="entry name" value="TRANS-ACONITATE 2-METHYLTRANSFERASE-RELATED"/>
    <property type="match status" value="1"/>
</dbReference>
<evidence type="ECO:0000313" key="1">
    <source>
        <dbReference type="EMBL" id="MCU7377528.1"/>
    </source>
</evidence>
<dbReference type="Proteomes" id="UP001065549">
    <property type="component" value="Unassembled WGS sequence"/>
</dbReference>
<dbReference type="SUPFAM" id="SSF53335">
    <property type="entry name" value="S-adenosyl-L-methionine-dependent methyltransferases"/>
    <property type="match status" value="1"/>
</dbReference>
<keyword evidence="1" id="KW-0808">Transferase</keyword>
<sequence length="197" mass="22767">MKDKTLEYYEQHALEFCENTINADMSNQYKMFLAYIPQGGLILDLGCGSGRDTKAFQELGYDVAAMDGSRTLCELAAAYIGQEVQCKCFDEIDEIGRYDGIWACASLLHIRKRDMPEMLTRLAAALKDRGVLYTSFKYGNQERVEQMRFYNDYTEKELDLLFCRENGLECVEWNISEDARSDHQGKWINVISRKENI</sequence>
<organism evidence="1 2">
    <name type="scientific">Hominibacterium faecale</name>
    <dbReference type="NCBI Taxonomy" id="2839743"/>
    <lineage>
        <taxon>Bacteria</taxon>
        <taxon>Bacillati</taxon>
        <taxon>Bacillota</taxon>
        <taxon>Clostridia</taxon>
        <taxon>Peptostreptococcales</taxon>
        <taxon>Anaerovoracaceae</taxon>
        <taxon>Hominibacterium</taxon>
    </lineage>
</organism>
<dbReference type="RefSeq" id="WP_253020843.1">
    <property type="nucleotide sequence ID" value="NZ_JAJAGH010000013.1"/>
</dbReference>
<dbReference type="GO" id="GO:0008168">
    <property type="term" value="F:methyltransferase activity"/>
    <property type="evidence" value="ECO:0007669"/>
    <property type="project" value="UniProtKB-KW"/>
</dbReference>
<dbReference type="InterPro" id="IPR029063">
    <property type="entry name" value="SAM-dependent_MTases_sf"/>
</dbReference>
<proteinExistence type="predicted"/>
<dbReference type="GO" id="GO:0032259">
    <property type="term" value="P:methylation"/>
    <property type="evidence" value="ECO:0007669"/>
    <property type="project" value="UniProtKB-KW"/>
</dbReference>
<keyword evidence="1" id="KW-0489">Methyltransferase</keyword>
<name>A0A9J6QJ68_9FIRM</name>
<protein>
    <submittedName>
        <fullName evidence="1">Class I SAM-dependent methyltransferase</fullName>
    </submittedName>
</protein>
<dbReference type="EMBL" id="JAOSHN010000001">
    <property type="protein sequence ID" value="MCU7377528.1"/>
    <property type="molecule type" value="Genomic_DNA"/>
</dbReference>
<dbReference type="Gene3D" id="3.40.50.150">
    <property type="entry name" value="Vaccinia Virus protein VP39"/>
    <property type="match status" value="1"/>
</dbReference>
<accession>A0A9J6QJ68</accession>
<reference evidence="1" key="1">
    <citation type="submission" date="2022-09" db="EMBL/GenBank/DDBJ databases">
        <title>Culturomic study of gut microbiota in children with autism spectrum disorder.</title>
        <authorList>
            <person name="Efimov B.A."/>
            <person name="Chaplin A.V."/>
            <person name="Sokolova S.R."/>
            <person name="Pikina A.P."/>
            <person name="Korzhanova M."/>
            <person name="Belova V."/>
            <person name="Korostin D."/>
        </authorList>
    </citation>
    <scope>NUCLEOTIDE SEQUENCE</scope>
    <source>
        <strain evidence="1">ASD5510</strain>
    </source>
</reference>
<dbReference type="CDD" id="cd02440">
    <property type="entry name" value="AdoMet_MTases"/>
    <property type="match status" value="1"/>
</dbReference>
<dbReference type="AlphaFoldDB" id="A0A9J6QJ68"/>
<evidence type="ECO:0000313" key="2">
    <source>
        <dbReference type="Proteomes" id="UP001065549"/>
    </source>
</evidence>
<gene>
    <name evidence="1" type="ORF">OBO34_04060</name>
</gene>
<comment type="caution">
    <text evidence="1">The sequence shown here is derived from an EMBL/GenBank/DDBJ whole genome shotgun (WGS) entry which is preliminary data.</text>
</comment>
<keyword evidence="2" id="KW-1185">Reference proteome</keyword>
<dbReference type="PANTHER" id="PTHR43861:SF1">
    <property type="entry name" value="TRANS-ACONITATE 2-METHYLTRANSFERASE"/>
    <property type="match status" value="1"/>
</dbReference>
<dbReference type="Pfam" id="PF13489">
    <property type="entry name" value="Methyltransf_23"/>
    <property type="match status" value="1"/>
</dbReference>